<feature type="domain" description="Endonuclease/exonuclease/phosphatase" evidence="2">
    <location>
        <begin position="19"/>
        <end position="255"/>
    </location>
</feature>
<dbReference type="PANTHER" id="PTHR15822">
    <property type="entry name" value="TRAF AND TNF RECEPTOR-ASSOCIATED PROTEIN"/>
    <property type="match status" value="1"/>
</dbReference>
<dbReference type="RefSeq" id="WP_090796202.1">
    <property type="nucleotide sequence ID" value="NZ_FMYI01000007.1"/>
</dbReference>
<sequence length="266" mass="30509">MKLLTLNAHSWQETHQLDKITILADEIVQKGYDVIALQEVSQLIDSLPLNDSLIHDDHYGQLLVDQLNKKSASTYHMRWAQAHIGYDIYEEGVALITRLPIIDEDVIFLSDSQDVNDWKTRVALKLTIESNQKLIDVFSVHLGFWEDKDEPAAKQFKRLLDATNLERLTFLMGDFNTESTHQSEGYRFMLNHNWLDTYTLAKEKDNGITVPGAIDGWKDSAKDKRIDYIFTNQTINVDSSFAIFNGQNKPVISDHYGVEVELIIPN</sequence>
<name>A0A1G6L023_9BACI</name>
<evidence type="ECO:0000313" key="4">
    <source>
        <dbReference type="Proteomes" id="UP000242949"/>
    </source>
</evidence>
<dbReference type="CDD" id="cd09079">
    <property type="entry name" value="RgfB-like"/>
    <property type="match status" value="1"/>
</dbReference>
<dbReference type="SUPFAM" id="SSF56219">
    <property type="entry name" value="DNase I-like"/>
    <property type="match status" value="1"/>
</dbReference>
<keyword evidence="1" id="KW-0378">Hydrolase</keyword>
<gene>
    <name evidence="3" type="ORF">SAMN05421734_10751</name>
</gene>
<dbReference type="OrthoDB" id="9812537at2"/>
<dbReference type="AlphaFoldDB" id="A0A1G6L023"/>
<dbReference type="STRING" id="1612202.SAMN05421734_10751"/>
<evidence type="ECO:0000259" key="2">
    <source>
        <dbReference type="Pfam" id="PF03372"/>
    </source>
</evidence>
<keyword evidence="4" id="KW-1185">Reference proteome</keyword>
<dbReference type="Gene3D" id="3.60.10.10">
    <property type="entry name" value="Endonuclease/exonuclease/phosphatase"/>
    <property type="match status" value="1"/>
</dbReference>
<dbReference type="GO" id="GO:0016787">
    <property type="term" value="F:hydrolase activity"/>
    <property type="evidence" value="ECO:0007669"/>
    <property type="project" value="UniProtKB-KW"/>
</dbReference>
<evidence type="ECO:0000256" key="1">
    <source>
        <dbReference type="ARBA" id="ARBA00022801"/>
    </source>
</evidence>
<protein>
    <submittedName>
        <fullName evidence="3">Maltose 6'-phosphate phosphatase</fullName>
    </submittedName>
</protein>
<dbReference type="Proteomes" id="UP000242949">
    <property type="component" value="Unassembled WGS sequence"/>
</dbReference>
<dbReference type="PANTHER" id="PTHR15822:SF23">
    <property type="entry name" value="ENDONUCLEASE_EXONUCLEASE_PHOSPHATASE FAMILY PROTEIN"/>
    <property type="match status" value="1"/>
</dbReference>
<accession>A0A1G6L023</accession>
<dbReference type="InterPro" id="IPR005135">
    <property type="entry name" value="Endo/exonuclease/phosphatase"/>
</dbReference>
<dbReference type="InterPro" id="IPR051547">
    <property type="entry name" value="TDP2-like"/>
</dbReference>
<dbReference type="InterPro" id="IPR036691">
    <property type="entry name" value="Endo/exonu/phosph_ase_sf"/>
</dbReference>
<proteinExistence type="predicted"/>
<dbReference type="Pfam" id="PF03372">
    <property type="entry name" value="Exo_endo_phos"/>
    <property type="match status" value="1"/>
</dbReference>
<evidence type="ECO:0000313" key="3">
    <source>
        <dbReference type="EMBL" id="SDC36709.1"/>
    </source>
</evidence>
<reference evidence="4" key="1">
    <citation type="submission" date="2016-09" db="EMBL/GenBank/DDBJ databases">
        <authorList>
            <person name="Varghese N."/>
            <person name="Submissions S."/>
        </authorList>
    </citation>
    <scope>NUCLEOTIDE SEQUENCE [LARGE SCALE GENOMIC DNA]</scope>
    <source>
        <strain evidence="4">S5</strain>
    </source>
</reference>
<organism evidence="3 4">
    <name type="scientific">Pelagirhabdus alkalitolerans</name>
    <dbReference type="NCBI Taxonomy" id="1612202"/>
    <lineage>
        <taxon>Bacteria</taxon>
        <taxon>Bacillati</taxon>
        <taxon>Bacillota</taxon>
        <taxon>Bacilli</taxon>
        <taxon>Bacillales</taxon>
        <taxon>Bacillaceae</taxon>
        <taxon>Pelagirhabdus</taxon>
    </lineage>
</organism>
<dbReference type="EMBL" id="FMYI01000007">
    <property type="protein sequence ID" value="SDC36709.1"/>
    <property type="molecule type" value="Genomic_DNA"/>
</dbReference>